<feature type="transmembrane region" description="Helical" evidence="1">
    <location>
        <begin position="67"/>
        <end position="89"/>
    </location>
</feature>
<reference evidence="2 3" key="2">
    <citation type="submission" date="2014-05" db="EMBL/GenBank/DDBJ databases">
        <title>Draft genome sequence of Halobacillus karajensis HK-03.</title>
        <authorList>
            <person name="Khelaifia S."/>
            <person name="Croce O."/>
            <person name="Lagier J.C."/>
            <person name="Raoult D."/>
        </authorList>
    </citation>
    <scope>NUCLEOTIDE SEQUENCE [LARGE SCALE GENOMIC DNA]</scope>
    <source>
        <strain evidence="2 3">HD-03</strain>
    </source>
</reference>
<sequence>MPTCQNCKNKWSWSQTMKQQMKLKSKITCDYCGKRQYLSEKSQFKHAVLSFMVMLILIWIFNKSDAAFVLNIVFFIIGITVMSITSPFLTELSNEKEQL</sequence>
<dbReference type="NCBIfam" id="TIGR04104">
    <property type="entry name" value="cxxc_20_cxxc"/>
    <property type="match status" value="1"/>
</dbReference>
<dbReference type="Proteomes" id="UP000028868">
    <property type="component" value="Unassembled WGS sequence"/>
</dbReference>
<accession>A0A024P8C0</accession>
<keyword evidence="1" id="KW-1133">Transmembrane helix</keyword>
<protein>
    <submittedName>
        <fullName evidence="2">Cxxc_20_cxxc protein</fullName>
    </submittedName>
</protein>
<dbReference type="RefSeq" id="WP_035510423.1">
    <property type="nucleotide sequence ID" value="NZ_CCDH010000002.1"/>
</dbReference>
<organism evidence="2 3">
    <name type="scientific">Halobacillus karajensis</name>
    <dbReference type="NCBI Taxonomy" id="195088"/>
    <lineage>
        <taxon>Bacteria</taxon>
        <taxon>Bacillati</taxon>
        <taxon>Bacillota</taxon>
        <taxon>Bacilli</taxon>
        <taxon>Bacillales</taxon>
        <taxon>Bacillaceae</taxon>
        <taxon>Halobacillus</taxon>
    </lineage>
</organism>
<name>A0A024P8C0_9BACI</name>
<dbReference type="EMBL" id="CCDI010000004">
    <property type="protein sequence ID" value="CDQ25093.1"/>
    <property type="molecule type" value="Genomic_DNA"/>
</dbReference>
<feature type="transmembrane region" description="Helical" evidence="1">
    <location>
        <begin position="44"/>
        <end position="61"/>
    </location>
</feature>
<keyword evidence="3" id="KW-1185">Reference proteome</keyword>
<dbReference type="InterPro" id="IPR026369">
    <property type="entry name" value="CxxC_20_CxxC"/>
</dbReference>
<dbReference type="AlphaFoldDB" id="A0A024P8C0"/>
<evidence type="ECO:0000256" key="1">
    <source>
        <dbReference type="SAM" id="Phobius"/>
    </source>
</evidence>
<evidence type="ECO:0000313" key="3">
    <source>
        <dbReference type="Proteomes" id="UP000028868"/>
    </source>
</evidence>
<proteinExistence type="predicted"/>
<keyword evidence="1" id="KW-0812">Transmembrane</keyword>
<keyword evidence="1" id="KW-0472">Membrane</keyword>
<gene>
    <name evidence="2" type="ORF">BN983_03398</name>
</gene>
<evidence type="ECO:0000313" key="2">
    <source>
        <dbReference type="EMBL" id="CDQ25093.1"/>
    </source>
</evidence>
<comment type="caution">
    <text evidence="2">The sequence shown here is derived from an EMBL/GenBank/DDBJ whole genome shotgun (WGS) entry which is preliminary data.</text>
</comment>
<reference evidence="3" key="1">
    <citation type="submission" date="2014-03" db="EMBL/GenBank/DDBJ databases">
        <authorList>
            <person name="Urmite Genomes U."/>
        </authorList>
    </citation>
    <scope>NUCLEOTIDE SEQUENCE [LARGE SCALE GENOMIC DNA]</scope>
    <source>
        <strain evidence="3">HD-03</strain>
    </source>
</reference>